<evidence type="ECO:0000313" key="1">
    <source>
        <dbReference type="EMBL" id="KAG9247153.1"/>
    </source>
</evidence>
<sequence length="110" mass="12105">MLSVWAVNDPIVLDSAREGVSEDYATPVPDITILPSVIAFGDIVSAVGAEVFTRIGWRIKSESPLRKTMRVTLANGKSLSCFIGDSLSINQTCFQMLGAVCIREFVRRWI</sequence>
<protein>
    <submittedName>
        <fullName evidence="1">Uncharacterized protein</fullName>
    </submittedName>
</protein>
<dbReference type="OrthoDB" id="4658021at2759"/>
<accession>A0A9P8CHD3</accession>
<name>A0A9P8CHD3_9HELO</name>
<keyword evidence="2" id="KW-1185">Reference proteome</keyword>
<reference evidence="1" key="1">
    <citation type="journal article" date="2021" name="IMA Fungus">
        <title>Genomic characterization of three marine fungi, including Emericellopsis atlantica sp. nov. with signatures of a generalist lifestyle and marine biomass degradation.</title>
        <authorList>
            <person name="Hagestad O.C."/>
            <person name="Hou L."/>
            <person name="Andersen J.H."/>
            <person name="Hansen E.H."/>
            <person name="Altermark B."/>
            <person name="Li C."/>
            <person name="Kuhnert E."/>
            <person name="Cox R.J."/>
            <person name="Crous P.W."/>
            <person name="Spatafora J.W."/>
            <person name="Lail K."/>
            <person name="Amirebrahimi M."/>
            <person name="Lipzen A."/>
            <person name="Pangilinan J."/>
            <person name="Andreopoulos W."/>
            <person name="Hayes R.D."/>
            <person name="Ng V."/>
            <person name="Grigoriev I.V."/>
            <person name="Jackson S.A."/>
            <person name="Sutton T.D.S."/>
            <person name="Dobson A.D.W."/>
            <person name="Rama T."/>
        </authorList>
    </citation>
    <scope>NUCLEOTIDE SEQUENCE</scope>
    <source>
        <strain evidence="1">TRa3180A</strain>
    </source>
</reference>
<gene>
    <name evidence="1" type="ORF">BJ878DRAFT_216897</name>
</gene>
<dbReference type="EMBL" id="MU253780">
    <property type="protein sequence ID" value="KAG9247153.1"/>
    <property type="molecule type" value="Genomic_DNA"/>
</dbReference>
<evidence type="ECO:0000313" key="2">
    <source>
        <dbReference type="Proteomes" id="UP000887226"/>
    </source>
</evidence>
<organism evidence="1 2">
    <name type="scientific">Calycina marina</name>
    <dbReference type="NCBI Taxonomy" id="1763456"/>
    <lineage>
        <taxon>Eukaryota</taxon>
        <taxon>Fungi</taxon>
        <taxon>Dikarya</taxon>
        <taxon>Ascomycota</taxon>
        <taxon>Pezizomycotina</taxon>
        <taxon>Leotiomycetes</taxon>
        <taxon>Helotiales</taxon>
        <taxon>Pezizellaceae</taxon>
        <taxon>Calycina</taxon>
    </lineage>
</organism>
<proteinExistence type="predicted"/>
<dbReference type="Proteomes" id="UP000887226">
    <property type="component" value="Unassembled WGS sequence"/>
</dbReference>
<comment type="caution">
    <text evidence="1">The sequence shown here is derived from an EMBL/GenBank/DDBJ whole genome shotgun (WGS) entry which is preliminary data.</text>
</comment>
<dbReference type="AlphaFoldDB" id="A0A9P8CHD3"/>